<sequence length="395" mass="40035">MYPFELDLGCDCDHVSDCEKSDGDGYNEVLNQVGSDDNRDFVLLGLYPGPVQVAVAPAVPVVVLVVGGLTDIFAGENTSLFLVVVSVRVMTGTSIVLLVGDGSVEFPPVLVVGLIPTVSVAFVDSVGAAAVAVVNEALVVVCLVGLGHVELPPVLVVGLIPTVSVAFVDSVGAAAAAAVADVNATVVVVGLVGLGHVELPPVLVVGSIPTVSVVFVDSVHAAAVAVVNATVVVVYLVGLGHVEIVQFALVEAALVVVVPGAHVLEAHDSLEVSVVSVSELSAHVTVADEIVVVVCSVGLGHGEGIQLALVVLALVVVIPHAHVLVASDSLQIAVLSVLAALSPLVLVHLLIPVLAYSLSQLPNPFPVQIPIQAPLLLSLASLASLASLHPRVRPV</sequence>
<proteinExistence type="predicted"/>
<evidence type="ECO:0000313" key="2">
    <source>
        <dbReference type="EMBL" id="KAJ5088572.1"/>
    </source>
</evidence>
<accession>A0A9W9EV23</accession>
<evidence type="ECO:0000313" key="3">
    <source>
        <dbReference type="Proteomes" id="UP001149165"/>
    </source>
</evidence>
<feature type="transmembrane region" description="Helical" evidence="1">
    <location>
        <begin position="332"/>
        <end position="357"/>
    </location>
</feature>
<gene>
    <name evidence="2" type="ORF">N7456_012188</name>
</gene>
<reference evidence="2" key="2">
    <citation type="journal article" date="2023" name="IMA Fungus">
        <title>Comparative genomic study of the Penicillium genus elucidates a diverse pangenome and 15 lateral gene transfer events.</title>
        <authorList>
            <person name="Petersen C."/>
            <person name="Sorensen T."/>
            <person name="Nielsen M.R."/>
            <person name="Sondergaard T.E."/>
            <person name="Sorensen J.L."/>
            <person name="Fitzpatrick D.A."/>
            <person name="Frisvad J.C."/>
            <person name="Nielsen K.L."/>
        </authorList>
    </citation>
    <scope>NUCLEOTIDE SEQUENCE</scope>
    <source>
        <strain evidence="2">IBT 30069</strain>
    </source>
</reference>
<dbReference type="EMBL" id="JAPQKH010000007">
    <property type="protein sequence ID" value="KAJ5088572.1"/>
    <property type="molecule type" value="Genomic_DNA"/>
</dbReference>
<protein>
    <submittedName>
        <fullName evidence="2">Uncharacterized protein</fullName>
    </submittedName>
</protein>
<dbReference type="AlphaFoldDB" id="A0A9W9EV23"/>
<keyword evidence="1" id="KW-0472">Membrane</keyword>
<feature type="transmembrane region" description="Helical" evidence="1">
    <location>
        <begin position="369"/>
        <end position="388"/>
    </location>
</feature>
<feature type="transmembrane region" description="Helical" evidence="1">
    <location>
        <begin position="80"/>
        <end position="100"/>
    </location>
</feature>
<evidence type="ECO:0000256" key="1">
    <source>
        <dbReference type="SAM" id="Phobius"/>
    </source>
</evidence>
<organism evidence="2 3">
    <name type="scientific">Penicillium angulare</name>
    <dbReference type="NCBI Taxonomy" id="116970"/>
    <lineage>
        <taxon>Eukaryota</taxon>
        <taxon>Fungi</taxon>
        <taxon>Dikarya</taxon>
        <taxon>Ascomycota</taxon>
        <taxon>Pezizomycotina</taxon>
        <taxon>Eurotiomycetes</taxon>
        <taxon>Eurotiomycetidae</taxon>
        <taxon>Eurotiales</taxon>
        <taxon>Aspergillaceae</taxon>
        <taxon>Penicillium</taxon>
    </lineage>
</organism>
<feature type="transmembrane region" description="Helical" evidence="1">
    <location>
        <begin position="305"/>
        <end position="325"/>
    </location>
</feature>
<name>A0A9W9EV23_9EURO</name>
<keyword evidence="1" id="KW-1133">Transmembrane helix</keyword>
<dbReference type="Proteomes" id="UP001149165">
    <property type="component" value="Unassembled WGS sequence"/>
</dbReference>
<keyword evidence="3" id="KW-1185">Reference proteome</keyword>
<keyword evidence="1" id="KW-0812">Transmembrane</keyword>
<feature type="transmembrane region" description="Helical" evidence="1">
    <location>
        <begin position="218"/>
        <end position="237"/>
    </location>
</feature>
<comment type="caution">
    <text evidence="2">The sequence shown here is derived from an EMBL/GenBank/DDBJ whole genome shotgun (WGS) entry which is preliminary data.</text>
</comment>
<feature type="transmembrane region" description="Helical" evidence="1">
    <location>
        <begin position="51"/>
        <end position="73"/>
    </location>
</feature>
<feature type="transmembrane region" description="Helical" evidence="1">
    <location>
        <begin position="244"/>
        <end position="264"/>
    </location>
</feature>
<feature type="transmembrane region" description="Helical" evidence="1">
    <location>
        <begin position="106"/>
        <end position="123"/>
    </location>
</feature>
<reference evidence="2" key="1">
    <citation type="submission" date="2022-11" db="EMBL/GenBank/DDBJ databases">
        <authorList>
            <person name="Petersen C."/>
        </authorList>
    </citation>
    <scope>NUCLEOTIDE SEQUENCE</scope>
    <source>
        <strain evidence="2">IBT 30069</strain>
    </source>
</reference>
<feature type="transmembrane region" description="Helical" evidence="1">
    <location>
        <begin position="130"/>
        <end position="149"/>
    </location>
</feature>